<evidence type="ECO:0000256" key="7">
    <source>
        <dbReference type="ARBA" id="ARBA00023065"/>
    </source>
</evidence>
<dbReference type="STRING" id="6248.A0A0K0ESU5"/>
<keyword evidence="11" id="KW-1185">Reference proteome</keyword>
<name>A0A0K0ESU5_STRER</name>
<protein>
    <recommendedName>
        <fullName evidence="9">V-type proton ATPase subunit a</fullName>
    </recommendedName>
</protein>
<evidence type="ECO:0000256" key="4">
    <source>
        <dbReference type="ARBA" id="ARBA00022692"/>
    </source>
</evidence>
<keyword evidence="3 9" id="KW-0813">Transport</keyword>
<evidence type="ECO:0000256" key="5">
    <source>
        <dbReference type="ARBA" id="ARBA00022781"/>
    </source>
</evidence>
<keyword evidence="5 9" id="KW-0375">Hydrogen ion transport</keyword>
<accession>A0A0K0ESU5</accession>
<keyword evidence="8 9" id="KW-0472">Membrane</keyword>
<dbReference type="Proteomes" id="UP000035681">
    <property type="component" value="Unplaced"/>
</dbReference>
<evidence type="ECO:0000256" key="1">
    <source>
        <dbReference type="ARBA" id="ARBA00004141"/>
    </source>
</evidence>
<feature type="transmembrane region" description="Helical" evidence="9">
    <location>
        <begin position="597"/>
        <end position="620"/>
    </location>
</feature>
<feature type="transmembrane region" description="Helical" evidence="9">
    <location>
        <begin position="632"/>
        <end position="653"/>
    </location>
</feature>
<comment type="subcellular location">
    <subcellularLocation>
        <location evidence="1">Membrane</location>
        <topology evidence="1">Multi-pass membrane protein</topology>
    </subcellularLocation>
</comment>
<feature type="transmembrane region" description="Helical" evidence="9">
    <location>
        <begin position="467"/>
        <end position="486"/>
    </location>
</feature>
<dbReference type="AlphaFoldDB" id="A0A0K0ESU5"/>
<feature type="transmembrane region" description="Helical" evidence="9">
    <location>
        <begin position="689"/>
        <end position="708"/>
    </location>
</feature>
<keyword evidence="7 9" id="KW-0406">Ion transport</keyword>
<dbReference type="GO" id="GO:0046961">
    <property type="term" value="F:proton-transporting ATPase activity, rotational mechanism"/>
    <property type="evidence" value="ECO:0007669"/>
    <property type="project" value="InterPro"/>
</dbReference>
<dbReference type="GO" id="GO:0007035">
    <property type="term" value="P:vacuolar acidification"/>
    <property type="evidence" value="ECO:0007669"/>
    <property type="project" value="TreeGrafter"/>
</dbReference>
<evidence type="ECO:0000256" key="8">
    <source>
        <dbReference type="ARBA" id="ARBA00023136"/>
    </source>
</evidence>
<dbReference type="Pfam" id="PF01496">
    <property type="entry name" value="V_ATPase_I"/>
    <property type="match status" value="1"/>
</dbReference>
<dbReference type="InterPro" id="IPR002490">
    <property type="entry name" value="V-ATPase_116kDa_su"/>
</dbReference>
<dbReference type="PANTHER" id="PTHR11629:SF56">
    <property type="entry name" value="V-TYPE PROTON ATPASE 116 KDA SUBUNIT A 4"/>
    <property type="match status" value="1"/>
</dbReference>
<feature type="transmembrane region" description="Helical" evidence="9">
    <location>
        <begin position="833"/>
        <end position="857"/>
    </location>
</feature>
<proteinExistence type="inferred from homology"/>
<dbReference type="InterPro" id="IPR026028">
    <property type="entry name" value="V-type_ATPase_116kDa_su_euka"/>
</dbReference>
<evidence type="ECO:0000256" key="9">
    <source>
        <dbReference type="RuleBase" id="RU361189"/>
    </source>
</evidence>
<dbReference type="GO" id="GO:0051117">
    <property type="term" value="F:ATPase binding"/>
    <property type="evidence" value="ECO:0007669"/>
    <property type="project" value="TreeGrafter"/>
</dbReference>
<comment type="function">
    <text evidence="9">Essential component of the vacuolar proton pump (V-ATPase), a multimeric enzyme that catalyzes the translocation of protons across the membranes. Required for assembly and activity of the V-ATPase.</text>
</comment>
<dbReference type="GO" id="GO:0000220">
    <property type="term" value="C:vacuolar proton-transporting V-type ATPase, V0 domain"/>
    <property type="evidence" value="ECO:0007669"/>
    <property type="project" value="InterPro"/>
</dbReference>
<dbReference type="GO" id="GO:0005886">
    <property type="term" value="C:plasma membrane"/>
    <property type="evidence" value="ECO:0007669"/>
    <property type="project" value="TreeGrafter"/>
</dbReference>
<dbReference type="WBParaSite" id="SSTP_0001252400.1">
    <property type="protein sequence ID" value="SSTP_0001252400.1"/>
    <property type="gene ID" value="SSTP_0001252400"/>
</dbReference>
<evidence type="ECO:0000256" key="3">
    <source>
        <dbReference type="ARBA" id="ARBA00022448"/>
    </source>
</evidence>
<feature type="transmembrane region" description="Helical" evidence="9">
    <location>
        <begin position="564"/>
        <end position="585"/>
    </location>
</feature>
<keyword evidence="6 9" id="KW-1133">Transmembrane helix</keyword>
<organism evidence="12">
    <name type="scientific">Strongyloides stercoralis</name>
    <name type="common">Threadworm</name>
    <dbReference type="NCBI Taxonomy" id="6248"/>
    <lineage>
        <taxon>Eukaryota</taxon>
        <taxon>Metazoa</taxon>
        <taxon>Ecdysozoa</taxon>
        <taxon>Nematoda</taxon>
        <taxon>Chromadorea</taxon>
        <taxon>Rhabditida</taxon>
        <taxon>Tylenchina</taxon>
        <taxon>Panagrolaimomorpha</taxon>
        <taxon>Strongyloidoidea</taxon>
        <taxon>Strongyloididae</taxon>
        <taxon>Strongyloides</taxon>
    </lineage>
</organism>
<comment type="similarity">
    <text evidence="2 9">Belongs to the V-ATPase 116 kDa subunit family.</text>
</comment>
<reference evidence="12" key="1">
    <citation type="submission" date="2015-08" db="UniProtKB">
        <authorList>
            <consortium name="WormBaseParasite"/>
        </authorList>
    </citation>
    <scope>IDENTIFICATION</scope>
</reference>
<dbReference type="WBParaSite" id="TCONS_00016824.p1">
    <property type="protein sequence ID" value="TCONS_00016824.p1"/>
    <property type="gene ID" value="XLOC_011479"/>
</dbReference>
<feature type="coiled-coil region" evidence="10">
    <location>
        <begin position="112"/>
        <end position="139"/>
    </location>
</feature>
<dbReference type="PANTHER" id="PTHR11629">
    <property type="entry name" value="VACUOLAR PROTON ATPASES"/>
    <property type="match status" value="1"/>
</dbReference>
<keyword evidence="10" id="KW-0175">Coiled coil</keyword>
<dbReference type="PIRSF" id="PIRSF001293">
    <property type="entry name" value="ATP6V0A1"/>
    <property type="match status" value="1"/>
</dbReference>
<evidence type="ECO:0000256" key="10">
    <source>
        <dbReference type="SAM" id="Coils"/>
    </source>
</evidence>
<evidence type="ECO:0000313" key="12">
    <source>
        <dbReference type="WBParaSite" id="SSTP_0001252400.1"/>
    </source>
</evidence>
<sequence>MSSTFRSEPMKLYQLIIQKDGAFNVLAELGQHELIHFNEYKASSNVLQKTYIREVQRCISIERSLKNLANQIWQSNIPEGKNVLKFNHFSDIITEVGKPKDLLTIEYEIEEREKVVMELSKYEENLKNQLDEMKEFEQVLDKVNDFFIDHVDDEAINTLENVASSERISLINERDIENEKEASNAFNEVTTPWFVAGIIGAQKRFAFERVLWRACRRTAFVRTTLVEIEENVFSPKKPERCVFIIFFKGKKLQDIVDRVCDGFGAKQYPCPKTAKDRHRSELEVKIRMDDLVTVINSTISQKGEVLTSTAKQINEWWKEVHLQKTIYHHLNSFKFDTSGNFFIAEAWVPDTYINQVKDILQECVNKRGAVLPILNVIDSSEIPPTLTITNKFTNCFQGIVNSYGVPTYREINPSLFTIITFPFLFAIMFGDAGHGIILAIFGFYLIYKEKIIEKIDELDEISSIFFGGRYIIFLMGLMSIYTGFIYNDAFAKSFNIFGSSWKIPYNENNMNNWINESTKKSFDLTLDPLYAYNDTLGPYPIGVDPIWNLARNKLTFLNSMKMKASILIGVSQMTFGIFLSFFNYWEKKSLIDIFTNFIPQLFFLTSIFIYLCIQIIVKWIYYSVKPANVFNFYYPGSHCAPSLLIGLINLVMLKKRDVGFVNKNETEYKELKTCYLNQWYPNQSDFEQILLLTAFICIPIMLLGKPLYESIKRKRKTKTYLDSKNINESLELITLNSPTEENNVKHIHIHKYSSSNTINTSVCEKKTSLSVEHGESFGNIIVHQAIHSIEFILGCISHTASYLRLWALSLAHAQLSEILWEKVLVEGMNILPIYGPIATFIAFFIFFILTISILVLMEGLSAFLHALRLHWVEFQSKFYEGNGYSFNPFSLKAALKILKPQYAKE</sequence>
<evidence type="ECO:0000313" key="11">
    <source>
        <dbReference type="Proteomes" id="UP000035681"/>
    </source>
</evidence>
<evidence type="ECO:0000256" key="6">
    <source>
        <dbReference type="ARBA" id="ARBA00022989"/>
    </source>
</evidence>
<evidence type="ECO:0000256" key="2">
    <source>
        <dbReference type="ARBA" id="ARBA00009904"/>
    </source>
</evidence>
<keyword evidence="4 9" id="KW-0812">Transmembrane</keyword>
<feature type="transmembrane region" description="Helical" evidence="9">
    <location>
        <begin position="415"/>
        <end position="447"/>
    </location>
</feature>